<keyword evidence="2 3" id="KW-0040">ANK repeat</keyword>
<comment type="caution">
    <text evidence="5">The sequence shown here is derived from an EMBL/GenBank/DDBJ whole genome shotgun (WGS) entry which is preliminary data.</text>
</comment>
<dbReference type="SMART" id="SM00248">
    <property type="entry name" value="ANK"/>
    <property type="match status" value="6"/>
</dbReference>
<evidence type="ECO:0000256" key="3">
    <source>
        <dbReference type="PROSITE-ProRule" id="PRU00023"/>
    </source>
</evidence>
<feature type="repeat" description="ANK" evidence="3">
    <location>
        <begin position="504"/>
        <end position="536"/>
    </location>
</feature>
<dbReference type="InterPro" id="IPR036770">
    <property type="entry name" value="Ankyrin_rpt-contain_sf"/>
</dbReference>
<feature type="compositionally biased region" description="Polar residues" evidence="4">
    <location>
        <begin position="162"/>
        <end position="178"/>
    </location>
</feature>
<evidence type="ECO:0000313" key="7">
    <source>
        <dbReference type="EMBL" id="CAE8699728.1"/>
    </source>
</evidence>
<keyword evidence="1" id="KW-0677">Repeat</keyword>
<evidence type="ECO:0000313" key="8">
    <source>
        <dbReference type="Proteomes" id="UP000654075"/>
    </source>
</evidence>
<dbReference type="Proteomes" id="UP000654075">
    <property type="component" value="Unassembled WGS sequence"/>
</dbReference>
<dbReference type="InterPro" id="IPR002110">
    <property type="entry name" value="Ankyrin_rpt"/>
</dbReference>
<dbReference type="Pfam" id="PF12796">
    <property type="entry name" value="Ank_2"/>
    <property type="match status" value="1"/>
</dbReference>
<feature type="repeat" description="ANK" evidence="3">
    <location>
        <begin position="251"/>
        <end position="283"/>
    </location>
</feature>
<evidence type="ECO:0000313" key="6">
    <source>
        <dbReference type="EMBL" id="CAE8696376.1"/>
    </source>
</evidence>
<proteinExistence type="predicted"/>
<reference evidence="5" key="1">
    <citation type="submission" date="2021-02" db="EMBL/GenBank/DDBJ databases">
        <authorList>
            <person name="Dougan E. K."/>
            <person name="Rhodes N."/>
            <person name="Thang M."/>
            <person name="Chan C."/>
        </authorList>
    </citation>
    <scope>NUCLEOTIDE SEQUENCE</scope>
</reference>
<evidence type="ECO:0000256" key="2">
    <source>
        <dbReference type="ARBA" id="ARBA00023043"/>
    </source>
</evidence>
<protein>
    <submittedName>
        <fullName evidence="5">Uncharacterized protein</fullName>
    </submittedName>
</protein>
<accession>A0A813FH99</accession>
<dbReference type="EMBL" id="CAJNNW010029289">
    <property type="protein sequence ID" value="CAE8699728.1"/>
    <property type="molecule type" value="Genomic_DNA"/>
</dbReference>
<dbReference type="PROSITE" id="PS50088">
    <property type="entry name" value="ANK_REPEAT"/>
    <property type="match status" value="3"/>
</dbReference>
<dbReference type="Gene3D" id="1.25.40.20">
    <property type="entry name" value="Ankyrin repeat-containing domain"/>
    <property type="match status" value="2"/>
</dbReference>
<evidence type="ECO:0000313" key="5">
    <source>
        <dbReference type="EMBL" id="CAE8611277.1"/>
    </source>
</evidence>
<dbReference type="SUPFAM" id="SSF48403">
    <property type="entry name" value="Ankyrin repeat"/>
    <property type="match status" value="1"/>
</dbReference>
<dbReference type="OrthoDB" id="542841at2759"/>
<name>A0A813FH99_POLGL</name>
<dbReference type="Pfam" id="PF00023">
    <property type="entry name" value="Ank"/>
    <property type="match status" value="1"/>
</dbReference>
<feature type="region of interest" description="Disordered" evidence="4">
    <location>
        <begin position="66"/>
        <end position="102"/>
    </location>
</feature>
<evidence type="ECO:0000256" key="1">
    <source>
        <dbReference type="ARBA" id="ARBA00022737"/>
    </source>
</evidence>
<gene>
    <name evidence="5" type="ORF">PGLA1383_LOCUS29078</name>
    <name evidence="6" type="ORF">PGLA2088_LOCUS29805</name>
    <name evidence="7" type="ORF">PGLA2088_LOCUS31285</name>
</gene>
<dbReference type="EMBL" id="CAJNNW010028498">
    <property type="protein sequence ID" value="CAE8696376.1"/>
    <property type="molecule type" value="Genomic_DNA"/>
</dbReference>
<feature type="region of interest" description="Disordered" evidence="4">
    <location>
        <begin position="1"/>
        <end position="23"/>
    </location>
</feature>
<feature type="region of interest" description="Disordered" evidence="4">
    <location>
        <begin position="162"/>
        <end position="207"/>
    </location>
</feature>
<evidence type="ECO:0000256" key="4">
    <source>
        <dbReference type="SAM" id="MobiDB-lite"/>
    </source>
</evidence>
<feature type="repeat" description="ANK" evidence="3">
    <location>
        <begin position="471"/>
        <end position="503"/>
    </location>
</feature>
<dbReference type="PROSITE" id="PS50297">
    <property type="entry name" value="ANK_REP_REGION"/>
    <property type="match status" value="2"/>
</dbReference>
<dbReference type="Proteomes" id="UP000626109">
    <property type="component" value="Unassembled WGS sequence"/>
</dbReference>
<dbReference type="EMBL" id="CAJNNV010025016">
    <property type="protein sequence ID" value="CAE8611277.1"/>
    <property type="molecule type" value="Genomic_DNA"/>
</dbReference>
<keyword evidence="8" id="KW-1185">Reference proteome</keyword>
<sequence length="588" mass="63515">MADTKKAWQKGLEPLPPNSGQVAYSTGAARIPTFAALKEKLAPLSAEHAALRAGFPEGGHAKMLAAAKPRQSRSRSTVGLQAGPRHGVQHVPALDKGSSGELHGKSRLAKMSNWLSSSVATLRTLSPVKERSRAHGEGKGLFESQFVTDLKTQSVPQMPTHQGLTQLLPQGTARQASPSRVEKRRKLKEKKAESAAPPPTLRKPKPSWDDAEAIMELVDAAKFDDIFRVRLLLLPNEETGKQMPADVEGTEGWTPALCAAKNGHARSCAALLDAGADPLARDGSPCFFGGDGIGLWPDEAVPDKFGVRHQPHEKAVPGRTLIYFLRITGQLEETMAKVFPMTRVKIVSEIASAMQELHGTSPLVVAARLGYAELMALLLTHFVFRPPPEVEPARQPLELSTSTDLPIQPWKKQTGVSMAFLEQKRRAVESARSDRAEALLVACAKHHWRVAEVLLMCGVTGCSINMAKDRLGRTPLHIAATAGQEASVRMMLKMGASPWLYSNFGRQPLHDACAAGHAAVAAALVTSGAHVDSPVRPAGWQNFEADQKTHRLTTDRDMGRTAIEVAADRGHHHVCQSLLDCQVEPAGL</sequence>
<dbReference type="AlphaFoldDB" id="A0A813FH99"/>
<organism evidence="5 8">
    <name type="scientific">Polarella glacialis</name>
    <name type="common">Dinoflagellate</name>
    <dbReference type="NCBI Taxonomy" id="89957"/>
    <lineage>
        <taxon>Eukaryota</taxon>
        <taxon>Sar</taxon>
        <taxon>Alveolata</taxon>
        <taxon>Dinophyceae</taxon>
        <taxon>Suessiales</taxon>
        <taxon>Suessiaceae</taxon>
        <taxon>Polarella</taxon>
    </lineage>
</organism>
<dbReference type="PANTHER" id="PTHR24173:SF74">
    <property type="entry name" value="ANKYRIN REPEAT DOMAIN-CONTAINING PROTEIN 16"/>
    <property type="match status" value="1"/>
</dbReference>
<dbReference type="PANTHER" id="PTHR24173">
    <property type="entry name" value="ANKYRIN REPEAT CONTAINING"/>
    <property type="match status" value="1"/>
</dbReference>